<reference evidence="6" key="2">
    <citation type="submission" date="2020-09" db="EMBL/GenBank/DDBJ databases">
        <authorList>
            <person name="Sun Q."/>
            <person name="Zhou Y."/>
        </authorList>
    </citation>
    <scope>NUCLEOTIDE SEQUENCE</scope>
    <source>
        <strain evidence="6">CGMCC 1.15794</strain>
    </source>
</reference>
<reference evidence="6" key="1">
    <citation type="journal article" date="2014" name="Int. J. Syst. Evol. Microbiol.">
        <title>Complete genome sequence of Corynebacterium casei LMG S-19264T (=DSM 44701T), isolated from a smear-ripened cheese.</title>
        <authorList>
            <consortium name="US DOE Joint Genome Institute (JGI-PGF)"/>
            <person name="Walter F."/>
            <person name="Albersmeier A."/>
            <person name="Kalinowski J."/>
            <person name="Ruckert C."/>
        </authorList>
    </citation>
    <scope>NUCLEOTIDE SEQUENCE</scope>
    <source>
        <strain evidence="6">CGMCC 1.15794</strain>
    </source>
</reference>
<evidence type="ECO:0000313" key="7">
    <source>
        <dbReference type="Proteomes" id="UP000657592"/>
    </source>
</evidence>
<dbReference type="CDD" id="cd03216">
    <property type="entry name" value="ABC_Carb_Monos_I"/>
    <property type="match status" value="1"/>
</dbReference>
<dbReference type="Proteomes" id="UP000657592">
    <property type="component" value="Unassembled WGS sequence"/>
</dbReference>
<evidence type="ECO:0000256" key="4">
    <source>
        <dbReference type="ARBA" id="ARBA00022840"/>
    </source>
</evidence>
<proteinExistence type="predicted"/>
<dbReference type="PANTHER" id="PTHR43790">
    <property type="entry name" value="CARBOHYDRATE TRANSPORT ATP-BINDING PROTEIN MG119-RELATED"/>
    <property type="match status" value="1"/>
</dbReference>
<dbReference type="InterPro" id="IPR003439">
    <property type="entry name" value="ABC_transporter-like_ATP-bd"/>
</dbReference>
<comment type="caution">
    <text evidence="6">The sequence shown here is derived from an EMBL/GenBank/DDBJ whole genome shotgun (WGS) entry which is preliminary data.</text>
</comment>
<dbReference type="Gene3D" id="3.40.50.300">
    <property type="entry name" value="P-loop containing nucleotide triphosphate hydrolases"/>
    <property type="match status" value="2"/>
</dbReference>
<protein>
    <submittedName>
        <fullName evidence="6">Sugar ABC transporter ATP-binding protein</fullName>
    </submittedName>
</protein>
<dbReference type="SUPFAM" id="SSF52540">
    <property type="entry name" value="P-loop containing nucleoside triphosphate hydrolases"/>
    <property type="match status" value="2"/>
</dbReference>
<feature type="domain" description="ABC transporter" evidence="5">
    <location>
        <begin position="273"/>
        <end position="515"/>
    </location>
</feature>
<accession>A0A917ICE3</accession>
<dbReference type="GO" id="GO:0005524">
    <property type="term" value="F:ATP binding"/>
    <property type="evidence" value="ECO:0007669"/>
    <property type="project" value="UniProtKB-KW"/>
</dbReference>
<organism evidence="6 7">
    <name type="scientific">Microbacterium album</name>
    <dbReference type="NCBI Taxonomy" id="2053191"/>
    <lineage>
        <taxon>Bacteria</taxon>
        <taxon>Bacillati</taxon>
        <taxon>Actinomycetota</taxon>
        <taxon>Actinomycetes</taxon>
        <taxon>Micrococcales</taxon>
        <taxon>Microbacteriaceae</taxon>
        <taxon>Microbacterium</taxon>
    </lineage>
</organism>
<dbReference type="InterPro" id="IPR050107">
    <property type="entry name" value="ABC_carbohydrate_import_ATPase"/>
</dbReference>
<dbReference type="EMBL" id="BMJY01000001">
    <property type="protein sequence ID" value="GGH33624.1"/>
    <property type="molecule type" value="Genomic_DNA"/>
</dbReference>
<keyword evidence="4 6" id="KW-0067">ATP-binding</keyword>
<evidence type="ECO:0000256" key="3">
    <source>
        <dbReference type="ARBA" id="ARBA00022741"/>
    </source>
</evidence>
<evidence type="ECO:0000259" key="5">
    <source>
        <dbReference type="PROSITE" id="PS50893"/>
    </source>
</evidence>
<evidence type="ECO:0000256" key="1">
    <source>
        <dbReference type="ARBA" id="ARBA00022448"/>
    </source>
</evidence>
<keyword evidence="3" id="KW-0547">Nucleotide-binding</keyword>
<dbReference type="Pfam" id="PF00005">
    <property type="entry name" value="ABC_tran"/>
    <property type="match status" value="2"/>
</dbReference>
<name>A0A917ICE3_9MICO</name>
<feature type="domain" description="ABC transporter" evidence="5">
    <location>
        <begin position="18"/>
        <end position="260"/>
    </location>
</feature>
<dbReference type="PROSITE" id="PS50893">
    <property type="entry name" value="ABC_TRANSPORTER_2"/>
    <property type="match status" value="2"/>
</dbReference>
<dbReference type="PANTHER" id="PTHR43790:SF9">
    <property type="entry name" value="GALACTOFURANOSE TRANSPORTER ATP-BINDING PROTEIN YTFR"/>
    <property type="match status" value="1"/>
</dbReference>
<dbReference type="GO" id="GO:0016887">
    <property type="term" value="F:ATP hydrolysis activity"/>
    <property type="evidence" value="ECO:0007669"/>
    <property type="project" value="InterPro"/>
</dbReference>
<dbReference type="CDD" id="cd03215">
    <property type="entry name" value="ABC_Carb_Monos_II"/>
    <property type="match status" value="1"/>
</dbReference>
<dbReference type="AlphaFoldDB" id="A0A917ICE3"/>
<dbReference type="InterPro" id="IPR003593">
    <property type="entry name" value="AAA+_ATPase"/>
</dbReference>
<evidence type="ECO:0000313" key="6">
    <source>
        <dbReference type="EMBL" id="GGH33624.1"/>
    </source>
</evidence>
<sequence length="530" mass="56739">MTSPAGAAAAVPAGSLALRLRDLDKDFAGTRALNKASLAVRRGTVHALLGGNGSGKSTTIKILAGVYTADAGELEIFGRAYDLSHYSPTTAQDAGLRFVHQDLGLFNELSIEENFALDSGYPRRGGGIDWRALRHHVRALLEEYELKLDPSQPINTLRPSDQTMVAIARALQGQTSGQERILVLDEPTARLAAHESELLLDQVRRRAEAGQTVIIVSHRLREVLSVAHDFTVYRDGRVAGALVDAAPSEEQLIELMAGRSVAALRPTGQASHARTEVVLSVKNLRSGPVKGVSFDVHHGEILGLTGLVGSGRSSVLKTLFGEFAPSSGDMTLEGKRYAPSCVSQAVAAGVALVPEDRAREAAFADQSVSENISVARLKENWSGGWMPRKRERDAARRLIAEFGIKTAGPDALLSSMSGGNQQKTIIARWLNRAPRVLLLDEPTQGVDVMSRADIYALIREAASRGCAVIVASSDLSEINALADRTLVLSRGKITAEVQAGELDVDGLNRLVLRERPTSPADPADKTEPNA</sequence>
<keyword evidence="7" id="KW-1185">Reference proteome</keyword>
<evidence type="ECO:0000256" key="2">
    <source>
        <dbReference type="ARBA" id="ARBA00022737"/>
    </source>
</evidence>
<keyword evidence="1" id="KW-0813">Transport</keyword>
<dbReference type="SMART" id="SM00382">
    <property type="entry name" value="AAA"/>
    <property type="match status" value="2"/>
</dbReference>
<keyword evidence="2" id="KW-0677">Repeat</keyword>
<dbReference type="InterPro" id="IPR027417">
    <property type="entry name" value="P-loop_NTPase"/>
</dbReference>
<gene>
    <name evidence="6" type="ORF">GCM10010921_00710</name>
</gene>